<dbReference type="InterPro" id="IPR050849">
    <property type="entry name" value="HAD-like_hydrolase_phosphatase"/>
</dbReference>
<dbReference type="Proteomes" id="UP000680020">
    <property type="component" value="Unassembled WGS sequence"/>
</dbReference>
<protein>
    <submittedName>
        <fullName evidence="5">MtnX-like HAD-IB family phosphatase</fullName>
        <ecNumber evidence="5">3.1.3.-</ecNumber>
    </submittedName>
</protein>
<keyword evidence="2" id="KW-0479">Metal-binding</keyword>
<evidence type="ECO:0000256" key="1">
    <source>
        <dbReference type="ARBA" id="ARBA00001946"/>
    </source>
</evidence>
<dbReference type="AlphaFoldDB" id="A0AB35BYK7"/>
<evidence type="ECO:0000313" key="5">
    <source>
        <dbReference type="EMBL" id="MBS7824347.1"/>
    </source>
</evidence>
<dbReference type="InterPro" id="IPR006384">
    <property type="entry name" value="HAD_hydro_PyrdxlP_Pase-like"/>
</dbReference>
<evidence type="ECO:0000256" key="4">
    <source>
        <dbReference type="ARBA" id="ARBA00022842"/>
    </source>
</evidence>
<dbReference type="InterPro" id="IPR036412">
    <property type="entry name" value="HAD-like_sf"/>
</dbReference>
<organism evidence="5 6">
    <name type="scientific">Wohlfahrtiimonas chitiniclastica</name>
    <dbReference type="NCBI Taxonomy" id="400946"/>
    <lineage>
        <taxon>Bacteria</taxon>
        <taxon>Pseudomonadati</taxon>
        <taxon>Pseudomonadota</taxon>
        <taxon>Gammaproteobacteria</taxon>
        <taxon>Cardiobacteriales</taxon>
        <taxon>Ignatzschineriaceae</taxon>
        <taxon>Wohlfahrtiimonas</taxon>
    </lineage>
</organism>
<dbReference type="EC" id="3.1.3.-" evidence="5"/>
<evidence type="ECO:0000313" key="6">
    <source>
        <dbReference type="Proteomes" id="UP000680020"/>
    </source>
</evidence>
<dbReference type="PANTHER" id="PTHR28181:SF2">
    <property type="entry name" value="PHOSPHORIC MONOESTER HYDROLASE"/>
    <property type="match status" value="1"/>
</dbReference>
<dbReference type="GO" id="GO:0046872">
    <property type="term" value="F:metal ion binding"/>
    <property type="evidence" value="ECO:0007669"/>
    <property type="project" value="UniProtKB-KW"/>
</dbReference>
<dbReference type="Pfam" id="PF06888">
    <property type="entry name" value="Put_Phosphatase"/>
    <property type="match status" value="1"/>
</dbReference>
<dbReference type="RefSeq" id="WP_213402344.1">
    <property type="nucleotide sequence ID" value="NZ_JAGIBT010000002.1"/>
</dbReference>
<dbReference type="PANTHER" id="PTHR28181">
    <property type="entry name" value="UPF0655 PROTEIN YCR015C"/>
    <property type="match status" value="1"/>
</dbReference>
<dbReference type="InterPro" id="IPR023214">
    <property type="entry name" value="HAD_sf"/>
</dbReference>
<evidence type="ECO:0000256" key="3">
    <source>
        <dbReference type="ARBA" id="ARBA00022801"/>
    </source>
</evidence>
<proteinExistence type="predicted"/>
<dbReference type="EMBL" id="JAGIBU010000002">
    <property type="protein sequence ID" value="MBS7824347.1"/>
    <property type="molecule type" value="Genomic_DNA"/>
</dbReference>
<sequence>MTISSIFLCDFDGTISLKDVTDTLIEHFGQAGCDELEAAWEAGMIGSLECMKGQIALLKADTAALNACLDTIAIDPTFVGFLQAMATAEVPVAIVSDGLDYAIDYILQRHGITNVPIIANHLVYDGDEVWHLEFPYATTFCKKQSGNCKCYQADILYQTYDQVLYVGDGSSDFCVSHVIDFVYAKGKLIHYCDKHGLPHHAITEFADILPHVAPLLK</sequence>
<dbReference type="InterPro" id="IPR016965">
    <property type="entry name" value="Pase_PHOSPHO-typ"/>
</dbReference>
<reference evidence="5" key="1">
    <citation type="submission" date="2021-03" db="EMBL/GenBank/DDBJ databases">
        <title>Identification and antibiotic profiling of Wohlfahrtiimonas chitiniclastica, an underestimated human pathogen.</title>
        <authorList>
            <person name="Kopf A."/>
            <person name="Bunk B."/>
            <person name="Coldewey S."/>
            <person name="Gunzer F."/>
            <person name="Riedel T."/>
            <person name="Schroettner P."/>
        </authorList>
    </citation>
    <scope>NUCLEOTIDE SEQUENCE</scope>
    <source>
        <strain evidence="5">DSM 100917</strain>
    </source>
</reference>
<keyword evidence="3 5" id="KW-0378">Hydrolase</keyword>
<accession>A0AB35BYK7</accession>
<dbReference type="NCBIfam" id="TIGR01488">
    <property type="entry name" value="HAD-SF-IB"/>
    <property type="match status" value="1"/>
</dbReference>
<gene>
    <name evidence="5" type="ORF">J7561_03905</name>
</gene>
<dbReference type="NCBIfam" id="TIGR01489">
    <property type="entry name" value="DKMTPPase-SF"/>
    <property type="match status" value="1"/>
</dbReference>
<dbReference type="GO" id="GO:0016791">
    <property type="term" value="F:phosphatase activity"/>
    <property type="evidence" value="ECO:0007669"/>
    <property type="project" value="InterPro"/>
</dbReference>
<comment type="cofactor">
    <cofactor evidence="1">
        <name>Mg(2+)</name>
        <dbReference type="ChEBI" id="CHEBI:18420"/>
    </cofactor>
</comment>
<dbReference type="Gene3D" id="3.40.50.1000">
    <property type="entry name" value="HAD superfamily/HAD-like"/>
    <property type="match status" value="1"/>
</dbReference>
<comment type="caution">
    <text evidence="5">The sequence shown here is derived from an EMBL/GenBank/DDBJ whole genome shotgun (WGS) entry which is preliminary data.</text>
</comment>
<name>A0AB35BYK7_9GAMM</name>
<dbReference type="SUPFAM" id="SSF56784">
    <property type="entry name" value="HAD-like"/>
    <property type="match status" value="1"/>
</dbReference>
<keyword evidence="4" id="KW-0460">Magnesium</keyword>
<dbReference type="Gene3D" id="3.90.1470.20">
    <property type="match status" value="1"/>
</dbReference>
<evidence type="ECO:0000256" key="2">
    <source>
        <dbReference type="ARBA" id="ARBA00022723"/>
    </source>
</evidence>